<dbReference type="GO" id="GO:0015826">
    <property type="term" value="P:threonine transport"/>
    <property type="evidence" value="ECO:0007669"/>
    <property type="project" value="InterPro"/>
</dbReference>
<dbReference type="OrthoDB" id="9766690at2"/>
<feature type="transmembrane region" description="Helical" evidence="9">
    <location>
        <begin position="284"/>
        <end position="307"/>
    </location>
</feature>
<dbReference type="FunFam" id="1.10.3860.10:FF:000003">
    <property type="entry name" value="Serine/threonine transporter sstT"/>
    <property type="match status" value="1"/>
</dbReference>
<keyword evidence="2" id="KW-0813">Transport</keyword>
<proteinExistence type="inferred from homology"/>
<accession>A0A369M597</accession>
<evidence type="ECO:0000256" key="2">
    <source>
        <dbReference type="ARBA" id="ARBA00022448"/>
    </source>
</evidence>
<dbReference type="PANTHER" id="PTHR42865">
    <property type="entry name" value="PROTON/GLUTAMATE-ASPARTATE SYMPORTER"/>
    <property type="match status" value="1"/>
</dbReference>
<keyword evidence="4 9" id="KW-0812">Transmembrane</keyword>
<dbReference type="PANTHER" id="PTHR42865:SF8">
    <property type="entry name" value="SERINE_THREONINE TRANSPORTER SSTT"/>
    <property type="match status" value="1"/>
</dbReference>
<dbReference type="AlphaFoldDB" id="A0A369M597"/>
<evidence type="ECO:0000256" key="9">
    <source>
        <dbReference type="SAM" id="Phobius"/>
    </source>
</evidence>
<keyword evidence="11" id="KW-1185">Reference proteome</keyword>
<comment type="caution">
    <text evidence="10">The sequence shown here is derived from an EMBL/GenBank/DDBJ whole genome shotgun (WGS) entry which is preliminary data.</text>
</comment>
<reference evidence="10 11" key="1">
    <citation type="journal article" date="2018" name="Elife">
        <title>Discovery and characterization of a prevalent human gut bacterial enzyme sufficient for the inactivation of a family of plant toxins.</title>
        <authorList>
            <person name="Koppel N."/>
            <person name="Bisanz J.E."/>
            <person name="Pandelia M.E."/>
            <person name="Turnbaugh P.J."/>
            <person name="Balskus E.P."/>
        </authorList>
    </citation>
    <scope>NUCLEOTIDE SEQUENCE [LARGE SCALE GENOMIC DNA]</scope>
    <source>
        <strain evidence="10 11">3C</strain>
    </source>
</reference>
<dbReference type="PRINTS" id="PR00173">
    <property type="entry name" value="EDTRNSPORT"/>
</dbReference>
<feature type="transmembrane region" description="Helical" evidence="9">
    <location>
        <begin position="319"/>
        <end position="346"/>
    </location>
</feature>
<evidence type="ECO:0000313" key="11">
    <source>
        <dbReference type="Proteomes" id="UP000254000"/>
    </source>
</evidence>
<dbReference type="GO" id="GO:0005295">
    <property type="term" value="F:neutral L-amino acid:sodium symporter activity"/>
    <property type="evidence" value="ECO:0007669"/>
    <property type="project" value="TreeGrafter"/>
</dbReference>
<evidence type="ECO:0000256" key="6">
    <source>
        <dbReference type="ARBA" id="ARBA00022970"/>
    </source>
</evidence>
<dbReference type="EMBL" id="PPTS01000003">
    <property type="protein sequence ID" value="RDB65645.1"/>
    <property type="molecule type" value="Genomic_DNA"/>
</dbReference>
<keyword evidence="6" id="KW-0029">Amino-acid transport</keyword>
<dbReference type="Pfam" id="PF00375">
    <property type="entry name" value="SDF"/>
    <property type="match status" value="1"/>
</dbReference>
<keyword evidence="3" id="KW-1003">Cell membrane</keyword>
<dbReference type="Proteomes" id="UP000254000">
    <property type="component" value="Unassembled WGS sequence"/>
</dbReference>
<dbReference type="InterPro" id="IPR036458">
    <property type="entry name" value="Na:dicarbo_symporter_sf"/>
</dbReference>
<dbReference type="GO" id="GO:0032329">
    <property type="term" value="P:serine transport"/>
    <property type="evidence" value="ECO:0007669"/>
    <property type="project" value="InterPro"/>
</dbReference>
<evidence type="ECO:0000256" key="4">
    <source>
        <dbReference type="ARBA" id="ARBA00022692"/>
    </source>
</evidence>
<comment type="subcellular location">
    <subcellularLocation>
        <location evidence="1">Membrane</location>
        <topology evidence="1">Multi-pass membrane protein</topology>
    </subcellularLocation>
</comment>
<evidence type="ECO:0000256" key="3">
    <source>
        <dbReference type="ARBA" id="ARBA00022475"/>
    </source>
</evidence>
<keyword evidence="8 9" id="KW-0472">Membrane</keyword>
<feature type="transmembrane region" description="Helical" evidence="9">
    <location>
        <begin position="15"/>
        <end position="33"/>
    </location>
</feature>
<dbReference type="GO" id="GO:0005886">
    <property type="term" value="C:plasma membrane"/>
    <property type="evidence" value="ECO:0007669"/>
    <property type="project" value="TreeGrafter"/>
</dbReference>
<evidence type="ECO:0000256" key="1">
    <source>
        <dbReference type="ARBA" id="ARBA00004141"/>
    </source>
</evidence>
<dbReference type="NCBIfam" id="NF010151">
    <property type="entry name" value="PRK13628.1"/>
    <property type="match status" value="1"/>
</dbReference>
<evidence type="ECO:0000313" key="10">
    <source>
        <dbReference type="EMBL" id="RDB65645.1"/>
    </source>
</evidence>
<feature type="transmembrane region" description="Helical" evidence="9">
    <location>
        <begin position="45"/>
        <end position="67"/>
    </location>
</feature>
<sequence>MDFKALARKYNDISLIKRIVAGLAVGTALGIAFPSAEAVGLLGTLFVSALKAVAPVLVFFLVTSALANAKAAGSMRTVVVLYLVSTFAAALVAVGASYLFPTDLTLAAPAEAQGTPSGIGEVLGTLASNMVANPVDALANANYLGILVWAVVLGIALRTASGTVKDVFASVSDAVSTVVRWVIALAPFGVLGLVYTTVSQKGLDIFAEYGRLLLVLVGCMVFIALVANPLIVFACVRANPYPLVLRCLKDSGVTAFFTRSSAANIPVNMELCRKLGLDKDNYSVSIPLGATINMAGAAVTITVMAMAAAHTLDIAVNPLAAVVLSALAAASACGASGVAGGSLLLIPLACSLFGIDGDVSLQVVAIGFIIGVVQDSCETALNSSSDVLFTAAAEYRQRRLEGRSFRLGRDAFDENELA</sequence>
<evidence type="ECO:0000256" key="5">
    <source>
        <dbReference type="ARBA" id="ARBA00022847"/>
    </source>
</evidence>
<dbReference type="RefSeq" id="WP_114568650.1">
    <property type="nucleotide sequence ID" value="NZ_CABMMS010000003.1"/>
</dbReference>
<feature type="transmembrane region" description="Helical" evidence="9">
    <location>
        <begin position="178"/>
        <end position="198"/>
    </location>
</feature>
<evidence type="ECO:0000256" key="8">
    <source>
        <dbReference type="ARBA" id="ARBA00023136"/>
    </source>
</evidence>
<name>A0A369M597_9ACTN</name>
<evidence type="ECO:0000256" key="7">
    <source>
        <dbReference type="ARBA" id="ARBA00022989"/>
    </source>
</evidence>
<organism evidence="10 11">
    <name type="scientific">Gordonibacter pamelaeae</name>
    <dbReference type="NCBI Taxonomy" id="471189"/>
    <lineage>
        <taxon>Bacteria</taxon>
        <taxon>Bacillati</taxon>
        <taxon>Actinomycetota</taxon>
        <taxon>Coriobacteriia</taxon>
        <taxon>Eggerthellales</taxon>
        <taxon>Eggerthellaceae</taxon>
        <taxon>Gordonibacter</taxon>
    </lineage>
</organism>
<feature type="transmembrane region" description="Helical" evidence="9">
    <location>
        <begin position="79"/>
        <end position="100"/>
    </location>
</feature>
<keyword evidence="7 9" id="KW-1133">Transmembrane helix</keyword>
<keyword evidence="5" id="KW-0769">Symport</keyword>
<feature type="transmembrane region" description="Helical" evidence="9">
    <location>
        <begin position="210"/>
        <end position="236"/>
    </location>
</feature>
<gene>
    <name evidence="10" type="ORF">C1877_05880</name>
</gene>
<dbReference type="SUPFAM" id="SSF118215">
    <property type="entry name" value="Proton glutamate symport protein"/>
    <property type="match status" value="1"/>
</dbReference>
<dbReference type="InterPro" id="IPR001991">
    <property type="entry name" value="Na-dicarboxylate_symporter"/>
</dbReference>
<protein>
    <submittedName>
        <fullName evidence="10">Serine/threonine transporter SstT</fullName>
    </submittedName>
</protein>
<dbReference type="InterPro" id="IPR023025">
    <property type="entry name" value="Ser_Thr_transp_SstT"/>
</dbReference>
<dbReference type="GeneID" id="78359233"/>
<feature type="transmembrane region" description="Helical" evidence="9">
    <location>
        <begin position="137"/>
        <end position="157"/>
    </location>
</feature>
<dbReference type="HAMAP" id="MF_01582">
    <property type="entry name" value="Ser_Thr_transp_SstT"/>
    <property type="match status" value="1"/>
</dbReference>
<dbReference type="Gene3D" id="1.10.3860.10">
    <property type="entry name" value="Sodium:dicarboxylate symporter"/>
    <property type="match status" value="1"/>
</dbReference>